<sequence length="113" mass="13019">MKNTVKVEIIRGIVNKQGRPDSKFFQTKHRVIFQKVGEKCESFVNNGLNWPYCGGWMKTTEMIPRNRPLATRIIKGLRSARMPRREAAKDSGKIPVQRKAQKSPSRVLSRKKP</sequence>
<name>A0ACC0B733_CATRO</name>
<reference evidence="2" key="1">
    <citation type="journal article" date="2023" name="Nat. Plants">
        <title>Single-cell RNA sequencing provides a high-resolution roadmap for understanding the multicellular compartmentation of specialized metabolism.</title>
        <authorList>
            <person name="Sun S."/>
            <person name="Shen X."/>
            <person name="Li Y."/>
            <person name="Li Y."/>
            <person name="Wang S."/>
            <person name="Li R."/>
            <person name="Zhang H."/>
            <person name="Shen G."/>
            <person name="Guo B."/>
            <person name="Wei J."/>
            <person name="Xu J."/>
            <person name="St-Pierre B."/>
            <person name="Chen S."/>
            <person name="Sun C."/>
        </authorList>
    </citation>
    <scope>NUCLEOTIDE SEQUENCE [LARGE SCALE GENOMIC DNA]</scope>
</reference>
<organism evidence="1 2">
    <name type="scientific">Catharanthus roseus</name>
    <name type="common">Madagascar periwinkle</name>
    <name type="synonym">Vinca rosea</name>
    <dbReference type="NCBI Taxonomy" id="4058"/>
    <lineage>
        <taxon>Eukaryota</taxon>
        <taxon>Viridiplantae</taxon>
        <taxon>Streptophyta</taxon>
        <taxon>Embryophyta</taxon>
        <taxon>Tracheophyta</taxon>
        <taxon>Spermatophyta</taxon>
        <taxon>Magnoliopsida</taxon>
        <taxon>eudicotyledons</taxon>
        <taxon>Gunneridae</taxon>
        <taxon>Pentapetalae</taxon>
        <taxon>asterids</taxon>
        <taxon>lamiids</taxon>
        <taxon>Gentianales</taxon>
        <taxon>Apocynaceae</taxon>
        <taxon>Rauvolfioideae</taxon>
        <taxon>Vinceae</taxon>
        <taxon>Catharanthinae</taxon>
        <taxon>Catharanthus</taxon>
    </lineage>
</organism>
<comment type="caution">
    <text evidence="1">The sequence shown here is derived from an EMBL/GenBank/DDBJ whole genome shotgun (WGS) entry which is preliminary data.</text>
</comment>
<dbReference type="Proteomes" id="UP001060085">
    <property type="component" value="Linkage Group LG04"/>
</dbReference>
<gene>
    <name evidence="1" type="ORF">M9H77_18298</name>
</gene>
<accession>A0ACC0B733</accession>
<proteinExistence type="predicted"/>
<keyword evidence="2" id="KW-1185">Reference proteome</keyword>
<protein>
    <submittedName>
        <fullName evidence="1">Uncharacterized protein</fullName>
    </submittedName>
</protein>
<dbReference type="EMBL" id="CM044704">
    <property type="protein sequence ID" value="KAI5668445.1"/>
    <property type="molecule type" value="Genomic_DNA"/>
</dbReference>
<evidence type="ECO:0000313" key="1">
    <source>
        <dbReference type="EMBL" id="KAI5668445.1"/>
    </source>
</evidence>
<evidence type="ECO:0000313" key="2">
    <source>
        <dbReference type="Proteomes" id="UP001060085"/>
    </source>
</evidence>